<feature type="transmembrane region" description="Helical" evidence="1">
    <location>
        <begin position="127"/>
        <end position="154"/>
    </location>
</feature>
<name>A0A9P1IWV8_9PELO</name>
<feature type="transmembrane region" description="Helical" evidence="1">
    <location>
        <begin position="94"/>
        <end position="115"/>
    </location>
</feature>
<evidence type="ECO:0000256" key="1">
    <source>
        <dbReference type="SAM" id="Phobius"/>
    </source>
</evidence>
<keyword evidence="1" id="KW-0812">Transmembrane</keyword>
<dbReference type="Gene3D" id="1.20.1070.10">
    <property type="entry name" value="Rhodopsin 7-helix transmembrane proteins"/>
    <property type="match status" value="1"/>
</dbReference>
<dbReference type="OrthoDB" id="5846501at2759"/>
<keyword evidence="4" id="KW-1185">Reference proteome</keyword>
<feature type="transmembrane region" description="Helical" evidence="1">
    <location>
        <begin position="6"/>
        <end position="29"/>
    </location>
</feature>
<dbReference type="Proteomes" id="UP001152747">
    <property type="component" value="Unassembled WGS sequence"/>
</dbReference>
<accession>A0A9P1IWV8</accession>
<comment type="caution">
    <text evidence="3">The sequence shown here is derived from an EMBL/GenBank/DDBJ whole genome shotgun (WGS) entry which is preliminary data.</text>
</comment>
<sequence length="204" mass="23303">MLLRLLLGFLIFLFSAIGILVNLIVLQPVYKLSKNLNKSSVYLISFFNILTDLVNLSQSAFYLAPCIIFKSYIFGEKNDEGIPKLLGTLALVTWYIGNITQIVMATNRFVVICYLNNNIFTHRNIKILFGITLIFAITKAYIVQYITPCCAFVYDYQILSYNYARKPGIPNYSDISDLPLNAFATIVAFTCYILVSYFRRNCDL</sequence>
<dbReference type="Pfam" id="PF10328">
    <property type="entry name" value="7TM_GPCR_Srx"/>
    <property type="match status" value="1"/>
</dbReference>
<feature type="transmembrane region" description="Helical" evidence="1">
    <location>
        <begin position="180"/>
        <end position="198"/>
    </location>
</feature>
<feature type="domain" description="7TM GPCR serpentine receptor class x (Srx)" evidence="2">
    <location>
        <begin position="12"/>
        <end position="194"/>
    </location>
</feature>
<keyword evidence="1" id="KW-1133">Transmembrane helix</keyword>
<evidence type="ECO:0000313" key="4">
    <source>
        <dbReference type="Proteomes" id="UP001152747"/>
    </source>
</evidence>
<dbReference type="PANTHER" id="PTHR22718">
    <property type="entry name" value="SERPENTINE RECEPTOR, CLASS X"/>
    <property type="match status" value="1"/>
</dbReference>
<organism evidence="3 4">
    <name type="scientific">Caenorhabditis angaria</name>
    <dbReference type="NCBI Taxonomy" id="860376"/>
    <lineage>
        <taxon>Eukaryota</taxon>
        <taxon>Metazoa</taxon>
        <taxon>Ecdysozoa</taxon>
        <taxon>Nematoda</taxon>
        <taxon>Chromadorea</taxon>
        <taxon>Rhabditida</taxon>
        <taxon>Rhabditina</taxon>
        <taxon>Rhabditomorpha</taxon>
        <taxon>Rhabditoidea</taxon>
        <taxon>Rhabditidae</taxon>
        <taxon>Peloderinae</taxon>
        <taxon>Caenorhabditis</taxon>
    </lineage>
</organism>
<dbReference type="SUPFAM" id="SSF81321">
    <property type="entry name" value="Family A G protein-coupled receptor-like"/>
    <property type="match status" value="1"/>
</dbReference>
<gene>
    <name evidence="3" type="ORF">CAMP_LOCUS15217</name>
</gene>
<dbReference type="AlphaFoldDB" id="A0A9P1IWV8"/>
<proteinExistence type="predicted"/>
<dbReference type="InterPro" id="IPR019430">
    <property type="entry name" value="7TM_GPCR_serpentine_rcpt_Srx"/>
</dbReference>
<evidence type="ECO:0000313" key="3">
    <source>
        <dbReference type="EMBL" id="CAI5452580.1"/>
    </source>
</evidence>
<dbReference type="PANTHER" id="PTHR22718:SF33">
    <property type="entry name" value="7TM GPCR SERPENTINE RECEPTOR CLASS X (SRX) DOMAIN-CONTAINING PROTEIN"/>
    <property type="match status" value="1"/>
</dbReference>
<dbReference type="EMBL" id="CANHGI010000005">
    <property type="protein sequence ID" value="CAI5452580.1"/>
    <property type="molecule type" value="Genomic_DNA"/>
</dbReference>
<reference evidence="3" key="1">
    <citation type="submission" date="2022-11" db="EMBL/GenBank/DDBJ databases">
        <authorList>
            <person name="Kikuchi T."/>
        </authorList>
    </citation>
    <scope>NUCLEOTIDE SEQUENCE</scope>
    <source>
        <strain evidence="3">PS1010</strain>
    </source>
</reference>
<evidence type="ECO:0000259" key="2">
    <source>
        <dbReference type="Pfam" id="PF10328"/>
    </source>
</evidence>
<feature type="transmembrane region" description="Helical" evidence="1">
    <location>
        <begin position="41"/>
        <end position="74"/>
    </location>
</feature>
<keyword evidence="1" id="KW-0472">Membrane</keyword>
<protein>
    <recommendedName>
        <fullName evidence="2">7TM GPCR serpentine receptor class x (Srx) domain-containing protein</fullName>
    </recommendedName>
</protein>